<evidence type="ECO:0000313" key="2">
    <source>
        <dbReference type="Proteomes" id="UP000799770"/>
    </source>
</evidence>
<evidence type="ECO:0000313" key="1">
    <source>
        <dbReference type="EMBL" id="KAF2109252.1"/>
    </source>
</evidence>
<dbReference type="AlphaFoldDB" id="A0A6A5YQ91"/>
<organism evidence="1 2">
    <name type="scientific">Lophiotrema nucula</name>
    <dbReference type="NCBI Taxonomy" id="690887"/>
    <lineage>
        <taxon>Eukaryota</taxon>
        <taxon>Fungi</taxon>
        <taxon>Dikarya</taxon>
        <taxon>Ascomycota</taxon>
        <taxon>Pezizomycotina</taxon>
        <taxon>Dothideomycetes</taxon>
        <taxon>Pleosporomycetidae</taxon>
        <taxon>Pleosporales</taxon>
        <taxon>Lophiotremataceae</taxon>
        <taxon>Lophiotrema</taxon>
    </lineage>
</organism>
<dbReference type="Proteomes" id="UP000799770">
    <property type="component" value="Unassembled WGS sequence"/>
</dbReference>
<reference evidence="1" key="1">
    <citation type="journal article" date="2020" name="Stud. Mycol.">
        <title>101 Dothideomycetes genomes: a test case for predicting lifestyles and emergence of pathogens.</title>
        <authorList>
            <person name="Haridas S."/>
            <person name="Albert R."/>
            <person name="Binder M."/>
            <person name="Bloem J."/>
            <person name="Labutti K."/>
            <person name="Salamov A."/>
            <person name="Andreopoulos B."/>
            <person name="Baker S."/>
            <person name="Barry K."/>
            <person name="Bills G."/>
            <person name="Bluhm B."/>
            <person name="Cannon C."/>
            <person name="Castanera R."/>
            <person name="Culley D."/>
            <person name="Daum C."/>
            <person name="Ezra D."/>
            <person name="Gonzalez J."/>
            <person name="Henrissat B."/>
            <person name="Kuo A."/>
            <person name="Liang C."/>
            <person name="Lipzen A."/>
            <person name="Lutzoni F."/>
            <person name="Magnuson J."/>
            <person name="Mondo S."/>
            <person name="Nolan M."/>
            <person name="Ohm R."/>
            <person name="Pangilinan J."/>
            <person name="Park H.-J."/>
            <person name="Ramirez L."/>
            <person name="Alfaro M."/>
            <person name="Sun H."/>
            <person name="Tritt A."/>
            <person name="Yoshinaga Y."/>
            <person name="Zwiers L.-H."/>
            <person name="Turgeon B."/>
            <person name="Goodwin S."/>
            <person name="Spatafora J."/>
            <person name="Crous P."/>
            <person name="Grigoriev I."/>
        </authorList>
    </citation>
    <scope>NUCLEOTIDE SEQUENCE</scope>
    <source>
        <strain evidence="1">CBS 627.86</strain>
    </source>
</reference>
<keyword evidence="2" id="KW-1185">Reference proteome</keyword>
<protein>
    <submittedName>
        <fullName evidence="1">Uncharacterized protein</fullName>
    </submittedName>
</protein>
<accession>A0A6A5YQ91</accession>
<sequence length="184" mass="20304">MHRYRVFEKPAKVRRESLRHRLCFRLTAGPERAYWDAHHFVVFCFFFGRSGMSSAGAASLSASAISESLSPLLSWFSSNSSATSESESAWKSSSTLSSSSSALPRFATSSSLDARSSAMAAARIAPDWRAIVSVDLPRLAGNKDTYVIGHLILSFDTLSPKEVLKWLLLLTVVRLISYARCMCE</sequence>
<gene>
    <name evidence="1" type="ORF">BDV96DRAFT_243048</name>
</gene>
<name>A0A6A5YQ91_9PLEO</name>
<proteinExistence type="predicted"/>
<dbReference type="EMBL" id="ML977343">
    <property type="protein sequence ID" value="KAF2109252.1"/>
    <property type="molecule type" value="Genomic_DNA"/>
</dbReference>